<dbReference type="Pfam" id="PF22421">
    <property type="entry name" value="SYY_C-terminal"/>
    <property type="match status" value="1"/>
</dbReference>
<dbReference type="PANTHER" id="PTHR11766:SF0">
    <property type="entry name" value="TYROSINE--TRNA LIGASE, MITOCHONDRIAL"/>
    <property type="match status" value="1"/>
</dbReference>
<dbReference type="Proteomes" id="UP000632886">
    <property type="component" value="Unassembled WGS sequence"/>
</dbReference>
<feature type="non-terminal residue" evidence="14">
    <location>
        <position position="330"/>
    </location>
</feature>
<protein>
    <recommendedName>
        <fullName evidence="2 12">Tyrosine--tRNA ligase</fullName>
        <ecNumber evidence="2 12">6.1.1.1</ecNumber>
    </recommendedName>
    <alternativeName>
        <fullName evidence="9 12">Tyrosyl-tRNA synthetase</fullName>
    </alternativeName>
</protein>
<dbReference type="Pfam" id="PF00579">
    <property type="entry name" value="tRNA-synt_1b"/>
    <property type="match status" value="1"/>
</dbReference>
<dbReference type="GO" id="GO:0003723">
    <property type="term" value="F:RNA binding"/>
    <property type="evidence" value="ECO:0007669"/>
    <property type="project" value="UniProtKB-KW"/>
</dbReference>
<dbReference type="SUPFAM" id="SSF52374">
    <property type="entry name" value="Nucleotidylyl transferase"/>
    <property type="match status" value="1"/>
</dbReference>
<dbReference type="Gene3D" id="3.10.290.10">
    <property type="entry name" value="RNA-binding S4 domain"/>
    <property type="match status" value="1"/>
</dbReference>
<dbReference type="GO" id="GO:0005739">
    <property type="term" value="C:mitochondrion"/>
    <property type="evidence" value="ECO:0007669"/>
    <property type="project" value="TreeGrafter"/>
</dbReference>
<evidence type="ECO:0000256" key="12">
    <source>
        <dbReference type="RuleBase" id="RU361234"/>
    </source>
</evidence>
<evidence type="ECO:0000256" key="1">
    <source>
        <dbReference type="ARBA" id="ARBA00005594"/>
    </source>
</evidence>
<dbReference type="SUPFAM" id="SSF55174">
    <property type="entry name" value="Alpha-L RNA-binding motif"/>
    <property type="match status" value="1"/>
</dbReference>
<keyword evidence="3 12" id="KW-0436">Ligase</keyword>
<dbReference type="PANTHER" id="PTHR11766">
    <property type="entry name" value="TYROSYL-TRNA SYNTHETASE"/>
    <property type="match status" value="1"/>
</dbReference>
<keyword evidence="7 12" id="KW-0648">Protein biosynthesis</keyword>
<keyword evidence="4 12" id="KW-0547">Nucleotide-binding</keyword>
<dbReference type="Gene3D" id="3.40.50.620">
    <property type="entry name" value="HUPs"/>
    <property type="match status" value="1"/>
</dbReference>
<sequence length="330" mass="36895">RLFEKKKKLLWAGDGGKLGRAELLDNAAWLGRQPLLEFLGGAGGRLRMGTLLSRQSCQARLQSPEGMSLAEFLYPALQAYDFLHLHLHHGCRIQLGGADQMGNIMSGYELVTKMTGKKKFGITVPLITSTTGDKLGKTAGNAVWLNREKTSPFELYQFFVRQQDNVVEKYLKLFTFLPLEEIDHIMEMHAKKKKKWGPQKRLAAEVTKLVHKKKGLESAKRCTKALYYSSVEALEAMSDQELQELFRQAPSAELILEPGMNVLDLCRKANAIPDGASGYQKIAVGGVSINGIRVTDPETVLILGQHILKNGVSLLRVGKKNYYIIKWLQL</sequence>
<evidence type="ECO:0000313" key="14">
    <source>
        <dbReference type="EMBL" id="NXX91106.1"/>
    </source>
</evidence>
<evidence type="ECO:0000256" key="2">
    <source>
        <dbReference type="ARBA" id="ARBA00013160"/>
    </source>
</evidence>
<dbReference type="InterPro" id="IPR002305">
    <property type="entry name" value="aa-tRNA-synth_Ic"/>
</dbReference>
<evidence type="ECO:0000256" key="7">
    <source>
        <dbReference type="ARBA" id="ARBA00022917"/>
    </source>
</evidence>
<evidence type="ECO:0000313" key="15">
    <source>
        <dbReference type="Proteomes" id="UP000632886"/>
    </source>
</evidence>
<evidence type="ECO:0000256" key="3">
    <source>
        <dbReference type="ARBA" id="ARBA00022598"/>
    </source>
</evidence>
<keyword evidence="5 12" id="KW-0067">ATP-binding</keyword>
<dbReference type="InterPro" id="IPR036986">
    <property type="entry name" value="S4_RNA-bd_sf"/>
</dbReference>
<dbReference type="GO" id="GO:0004831">
    <property type="term" value="F:tyrosine-tRNA ligase activity"/>
    <property type="evidence" value="ECO:0007669"/>
    <property type="project" value="UniProtKB-EC"/>
</dbReference>
<feature type="non-terminal residue" evidence="14">
    <location>
        <position position="1"/>
    </location>
</feature>
<dbReference type="InterPro" id="IPR002307">
    <property type="entry name" value="Tyr-tRNA-ligase"/>
</dbReference>
<keyword evidence="6 11" id="KW-0694">RNA-binding</keyword>
<dbReference type="FunFam" id="1.10.240.10:FF:000001">
    <property type="entry name" value="Tyrosine--tRNA ligase"/>
    <property type="match status" value="1"/>
</dbReference>
<dbReference type="Gene3D" id="1.10.240.10">
    <property type="entry name" value="Tyrosyl-Transfer RNA Synthetase"/>
    <property type="match status" value="1"/>
</dbReference>
<reference evidence="14 15" key="1">
    <citation type="submission" date="2020-02" db="EMBL/GenBank/DDBJ databases">
        <title>Bird 10,000 Genomes (B10K) Project - Family phase.</title>
        <authorList>
            <person name="Zhang G."/>
        </authorList>
    </citation>
    <scope>NUCLEOTIDE SEQUENCE [LARGE SCALE GENOMIC DNA]</scope>
    <source>
        <strain evidence="14">B10K-DU-017-21</strain>
    </source>
</reference>
<dbReference type="AlphaFoldDB" id="A0A852LMQ0"/>
<dbReference type="FunFam" id="3.10.290.10:FF:000017">
    <property type="entry name" value="Tyrosine--tRNA ligase"/>
    <property type="match status" value="1"/>
</dbReference>
<evidence type="ECO:0000256" key="5">
    <source>
        <dbReference type="ARBA" id="ARBA00022840"/>
    </source>
</evidence>
<dbReference type="InterPro" id="IPR024088">
    <property type="entry name" value="Tyr-tRNA-ligase_bac-type"/>
</dbReference>
<evidence type="ECO:0000259" key="13">
    <source>
        <dbReference type="Pfam" id="PF22421"/>
    </source>
</evidence>
<dbReference type="GO" id="GO:0005829">
    <property type="term" value="C:cytosol"/>
    <property type="evidence" value="ECO:0007669"/>
    <property type="project" value="TreeGrafter"/>
</dbReference>
<accession>A0A852LMQ0</accession>
<evidence type="ECO:0000256" key="11">
    <source>
        <dbReference type="PROSITE-ProRule" id="PRU00182"/>
    </source>
</evidence>
<comment type="catalytic activity">
    <reaction evidence="10 12">
        <text>tRNA(Tyr) + L-tyrosine + ATP = L-tyrosyl-tRNA(Tyr) + AMP + diphosphate + H(+)</text>
        <dbReference type="Rhea" id="RHEA:10220"/>
        <dbReference type="Rhea" id="RHEA-COMP:9706"/>
        <dbReference type="Rhea" id="RHEA-COMP:9707"/>
        <dbReference type="ChEBI" id="CHEBI:15378"/>
        <dbReference type="ChEBI" id="CHEBI:30616"/>
        <dbReference type="ChEBI" id="CHEBI:33019"/>
        <dbReference type="ChEBI" id="CHEBI:58315"/>
        <dbReference type="ChEBI" id="CHEBI:78442"/>
        <dbReference type="ChEBI" id="CHEBI:78536"/>
        <dbReference type="ChEBI" id="CHEBI:456215"/>
        <dbReference type="EC" id="6.1.1.1"/>
    </reaction>
</comment>
<evidence type="ECO:0000256" key="9">
    <source>
        <dbReference type="ARBA" id="ARBA00033323"/>
    </source>
</evidence>
<organism evidence="14 15">
    <name type="scientific">Centropus bengalensis</name>
    <name type="common">lesser coucal</name>
    <dbReference type="NCBI Taxonomy" id="1463675"/>
    <lineage>
        <taxon>Eukaryota</taxon>
        <taxon>Metazoa</taxon>
        <taxon>Chordata</taxon>
        <taxon>Craniata</taxon>
        <taxon>Vertebrata</taxon>
        <taxon>Euteleostomi</taxon>
        <taxon>Archelosauria</taxon>
        <taxon>Archosauria</taxon>
        <taxon>Dinosauria</taxon>
        <taxon>Saurischia</taxon>
        <taxon>Theropoda</taxon>
        <taxon>Coelurosauria</taxon>
        <taxon>Aves</taxon>
        <taxon>Neognathae</taxon>
        <taxon>Neoaves</taxon>
        <taxon>Otidimorphae</taxon>
        <taxon>Cuculiformes</taxon>
        <taxon>Centropidae</taxon>
        <taxon>Centropus</taxon>
    </lineage>
</organism>
<dbReference type="PROSITE" id="PS50889">
    <property type="entry name" value="S4"/>
    <property type="match status" value="1"/>
</dbReference>
<dbReference type="InterPro" id="IPR054608">
    <property type="entry name" value="SYY-like_C"/>
</dbReference>
<dbReference type="EC" id="6.1.1.1" evidence="2 12"/>
<evidence type="ECO:0000256" key="8">
    <source>
        <dbReference type="ARBA" id="ARBA00023146"/>
    </source>
</evidence>
<dbReference type="GO" id="GO:0006437">
    <property type="term" value="P:tyrosyl-tRNA aminoacylation"/>
    <property type="evidence" value="ECO:0007669"/>
    <property type="project" value="InterPro"/>
</dbReference>
<dbReference type="InterPro" id="IPR014729">
    <property type="entry name" value="Rossmann-like_a/b/a_fold"/>
</dbReference>
<keyword evidence="8 12" id="KW-0030">Aminoacyl-tRNA synthetase</keyword>
<evidence type="ECO:0000256" key="10">
    <source>
        <dbReference type="ARBA" id="ARBA00048248"/>
    </source>
</evidence>
<comment type="similarity">
    <text evidence="1 12">Belongs to the class-I aminoacyl-tRNA synthetase family.</text>
</comment>
<keyword evidence="15" id="KW-1185">Reference proteome</keyword>
<proteinExistence type="inferred from homology"/>
<gene>
    <name evidence="14" type="primary">Yars2</name>
    <name evidence="14" type="ORF">CENBEN_R04156</name>
</gene>
<feature type="domain" description="Tyrosine--tRNA ligase SYY-like C-terminal" evidence="13">
    <location>
        <begin position="241"/>
        <end position="325"/>
    </location>
</feature>
<dbReference type="EMBL" id="WBNK01000211">
    <property type="protein sequence ID" value="NXX91106.1"/>
    <property type="molecule type" value="Genomic_DNA"/>
</dbReference>
<comment type="caution">
    <text evidence="14">The sequence shown here is derived from an EMBL/GenBank/DDBJ whole genome shotgun (WGS) entry which is preliminary data.</text>
</comment>
<evidence type="ECO:0000256" key="4">
    <source>
        <dbReference type="ARBA" id="ARBA00022741"/>
    </source>
</evidence>
<name>A0A852LMQ0_9AVES</name>
<dbReference type="PRINTS" id="PR01040">
    <property type="entry name" value="TRNASYNTHTYR"/>
</dbReference>
<evidence type="ECO:0000256" key="6">
    <source>
        <dbReference type="ARBA" id="ARBA00022884"/>
    </source>
</evidence>
<dbReference type="NCBIfam" id="TIGR00234">
    <property type="entry name" value="tyrS"/>
    <property type="match status" value="1"/>
</dbReference>
<dbReference type="GO" id="GO:0005524">
    <property type="term" value="F:ATP binding"/>
    <property type="evidence" value="ECO:0007669"/>
    <property type="project" value="UniProtKB-KW"/>
</dbReference>